<feature type="domain" description="Aminotransferase class V" evidence="7">
    <location>
        <begin position="25"/>
        <end position="410"/>
    </location>
</feature>
<keyword evidence="4" id="KW-0808">Transferase</keyword>
<dbReference type="InterPro" id="IPR015424">
    <property type="entry name" value="PyrdxlP-dep_Trfase"/>
</dbReference>
<dbReference type="GO" id="GO:0030170">
    <property type="term" value="F:pyridoxal phosphate binding"/>
    <property type="evidence" value="ECO:0007669"/>
    <property type="project" value="InterPro"/>
</dbReference>
<dbReference type="STRING" id="1802596.A2Z11_02450"/>
<dbReference type="InterPro" id="IPR016454">
    <property type="entry name" value="Cysteine_dSase"/>
</dbReference>
<dbReference type="Pfam" id="PF00266">
    <property type="entry name" value="Aminotran_5"/>
    <property type="match status" value="1"/>
</dbReference>
<evidence type="ECO:0000256" key="3">
    <source>
        <dbReference type="ARBA" id="ARBA00012239"/>
    </source>
</evidence>
<dbReference type="PIRSF" id="PIRSF005572">
    <property type="entry name" value="NifS"/>
    <property type="match status" value="1"/>
</dbReference>
<evidence type="ECO:0000256" key="5">
    <source>
        <dbReference type="ARBA" id="ARBA00022898"/>
    </source>
</evidence>
<name>A0A1G1WF18_9BACT</name>
<organism evidence="8 9">
    <name type="scientific">Candidatus Woykebacteria bacterium RBG_16_43_9</name>
    <dbReference type="NCBI Taxonomy" id="1802596"/>
    <lineage>
        <taxon>Bacteria</taxon>
        <taxon>Candidatus Woykeibacteriota</taxon>
    </lineage>
</organism>
<dbReference type="InterPro" id="IPR010970">
    <property type="entry name" value="Cys_dSase_SufS"/>
</dbReference>
<evidence type="ECO:0000256" key="4">
    <source>
        <dbReference type="ARBA" id="ARBA00022679"/>
    </source>
</evidence>
<dbReference type="InterPro" id="IPR000192">
    <property type="entry name" value="Aminotrans_V_dom"/>
</dbReference>
<evidence type="ECO:0000313" key="8">
    <source>
        <dbReference type="EMBL" id="OGY26293.1"/>
    </source>
</evidence>
<accession>A0A1G1WF18</accession>
<dbReference type="CDD" id="cd06453">
    <property type="entry name" value="SufS_like"/>
    <property type="match status" value="1"/>
</dbReference>
<dbReference type="GO" id="GO:0031071">
    <property type="term" value="F:cysteine desulfurase activity"/>
    <property type="evidence" value="ECO:0007669"/>
    <property type="project" value="UniProtKB-EC"/>
</dbReference>
<dbReference type="GO" id="GO:0006534">
    <property type="term" value="P:cysteine metabolic process"/>
    <property type="evidence" value="ECO:0007669"/>
    <property type="project" value="InterPro"/>
</dbReference>
<keyword evidence="5" id="KW-0663">Pyridoxal phosphate</keyword>
<evidence type="ECO:0000256" key="1">
    <source>
        <dbReference type="ARBA" id="ARBA00001933"/>
    </source>
</evidence>
<comment type="catalytic activity">
    <reaction evidence="6">
        <text>(sulfur carrier)-H + L-cysteine = (sulfur carrier)-SH + L-alanine</text>
        <dbReference type="Rhea" id="RHEA:43892"/>
        <dbReference type="Rhea" id="RHEA-COMP:14737"/>
        <dbReference type="Rhea" id="RHEA-COMP:14739"/>
        <dbReference type="ChEBI" id="CHEBI:29917"/>
        <dbReference type="ChEBI" id="CHEBI:35235"/>
        <dbReference type="ChEBI" id="CHEBI:57972"/>
        <dbReference type="ChEBI" id="CHEBI:64428"/>
        <dbReference type="EC" id="2.8.1.7"/>
    </reaction>
</comment>
<dbReference type="PANTHER" id="PTHR43586">
    <property type="entry name" value="CYSTEINE DESULFURASE"/>
    <property type="match status" value="1"/>
</dbReference>
<dbReference type="AlphaFoldDB" id="A0A1G1WF18"/>
<dbReference type="SUPFAM" id="SSF53383">
    <property type="entry name" value="PLP-dependent transferases"/>
    <property type="match status" value="1"/>
</dbReference>
<dbReference type="Gene3D" id="3.40.640.10">
    <property type="entry name" value="Type I PLP-dependent aspartate aminotransferase-like (Major domain)"/>
    <property type="match status" value="1"/>
</dbReference>
<evidence type="ECO:0000259" key="7">
    <source>
        <dbReference type="Pfam" id="PF00266"/>
    </source>
</evidence>
<dbReference type="PANTHER" id="PTHR43586:SF8">
    <property type="entry name" value="CYSTEINE DESULFURASE 1, CHLOROPLASTIC"/>
    <property type="match status" value="1"/>
</dbReference>
<dbReference type="InterPro" id="IPR015422">
    <property type="entry name" value="PyrdxlP-dep_Trfase_small"/>
</dbReference>
<comment type="caution">
    <text evidence="8">The sequence shown here is derived from an EMBL/GenBank/DDBJ whole genome shotgun (WGS) entry which is preliminary data.</text>
</comment>
<gene>
    <name evidence="8" type="ORF">A2Z11_02450</name>
</gene>
<dbReference type="NCBIfam" id="TIGR01979">
    <property type="entry name" value="sufS"/>
    <property type="match status" value="1"/>
</dbReference>
<sequence>MSIDVEKIRTDFPILRREVHGKPLVYFDNAATSQKPRQVIDAISDYYSHYNANVHRGVHKLSEEATAAFEGARKKIADFVNAGDGRQIVFTRNATEAINLVAYSWGRKNMKKGDEILLTQMEHHSNLVPWQILANEVGAKLRFIEIDENGELRIKKEELRKYLTPKTRLVGLVHVSNVLGTINPVKRFIEEISKFKIHNSKFAPKVLVDGAQAVPHMPVSIQNINPDFYVFTGHKMLGPTGIGVLYAKKELLEEMEPFLSGGEMILEVDWEKSSWNYVPWKFEAGTPDVAGAIGLGAAVDYLNSLGMKNVREHEKELTAYALEQLSKIQDLVIYGPKEVEKRGGVISFNIIKNGKVAIHPHDLASILDTEGIAVRSGHHCAQPLMKVLGIPAAARVSFYIYNTKDEIDKLIPAIEKAKFIFKVD</sequence>
<dbReference type="EC" id="2.8.1.7" evidence="3"/>
<comment type="cofactor">
    <cofactor evidence="1">
        <name>pyridoxal 5'-phosphate</name>
        <dbReference type="ChEBI" id="CHEBI:597326"/>
    </cofactor>
</comment>
<reference evidence="8 9" key="1">
    <citation type="journal article" date="2016" name="Nat. Commun.">
        <title>Thousands of microbial genomes shed light on interconnected biogeochemical processes in an aquifer system.</title>
        <authorList>
            <person name="Anantharaman K."/>
            <person name="Brown C.T."/>
            <person name="Hug L.A."/>
            <person name="Sharon I."/>
            <person name="Castelle C.J."/>
            <person name="Probst A.J."/>
            <person name="Thomas B.C."/>
            <person name="Singh A."/>
            <person name="Wilkins M.J."/>
            <person name="Karaoz U."/>
            <person name="Brodie E.L."/>
            <person name="Williams K.H."/>
            <person name="Hubbard S.S."/>
            <person name="Banfield J.F."/>
        </authorList>
    </citation>
    <scope>NUCLEOTIDE SEQUENCE [LARGE SCALE GENOMIC DNA]</scope>
</reference>
<dbReference type="Proteomes" id="UP000176389">
    <property type="component" value="Unassembled WGS sequence"/>
</dbReference>
<proteinExistence type="inferred from homology"/>
<protein>
    <recommendedName>
        <fullName evidence="3">cysteine desulfurase</fullName>
        <ecNumber evidence="3">2.8.1.7</ecNumber>
    </recommendedName>
</protein>
<evidence type="ECO:0000256" key="2">
    <source>
        <dbReference type="ARBA" id="ARBA00010447"/>
    </source>
</evidence>
<evidence type="ECO:0000256" key="6">
    <source>
        <dbReference type="ARBA" id="ARBA00050776"/>
    </source>
</evidence>
<dbReference type="InterPro" id="IPR015421">
    <property type="entry name" value="PyrdxlP-dep_Trfase_major"/>
</dbReference>
<comment type="similarity">
    <text evidence="2">Belongs to the class-V pyridoxal-phosphate-dependent aminotransferase family. Csd subfamily.</text>
</comment>
<dbReference type="EMBL" id="MHCS01000026">
    <property type="protein sequence ID" value="OGY26293.1"/>
    <property type="molecule type" value="Genomic_DNA"/>
</dbReference>
<evidence type="ECO:0000313" key="9">
    <source>
        <dbReference type="Proteomes" id="UP000176389"/>
    </source>
</evidence>
<dbReference type="Gene3D" id="3.90.1150.10">
    <property type="entry name" value="Aspartate Aminotransferase, domain 1"/>
    <property type="match status" value="1"/>
</dbReference>